<reference evidence="4" key="1">
    <citation type="submission" date="2012-02" db="EMBL/GenBank/DDBJ databases">
        <title>Complete sequence of Desulfitobacterium dichloroeliminans LMG P-21439.</title>
        <authorList>
            <person name="Lucas S."/>
            <person name="Han J."/>
            <person name="Lapidus A."/>
            <person name="Cheng J.-F."/>
            <person name="Goodwin L."/>
            <person name="Pitluck S."/>
            <person name="Peters L."/>
            <person name="Ovchinnikova G."/>
            <person name="Teshima H."/>
            <person name="Detter J.C."/>
            <person name="Han C."/>
            <person name="Tapia R."/>
            <person name="Land M."/>
            <person name="Hauser L."/>
            <person name="Kyrpides N."/>
            <person name="Ivanova N."/>
            <person name="Pagani I."/>
            <person name="Kruse T."/>
            <person name="de Vos W.M."/>
            <person name="Boon N."/>
            <person name="Smidt H."/>
            <person name="Woyke T."/>
        </authorList>
    </citation>
    <scope>NUCLEOTIDE SEQUENCE [LARGE SCALE GENOMIC DNA]</scope>
    <source>
        <strain evidence="4">LMG P-21439 / DCA1</strain>
    </source>
</reference>
<evidence type="ECO:0000313" key="4">
    <source>
        <dbReference type="Proteomes" id="UP000010797"/>
    </source>
</evidence>
<accession>L0F7G1</accession>
<evidence type="ECO:0000313" key="3">
    <source>
        <dbReference type="EMBL" id="AGA68960.1"/>
    </source>
</evidence>
<feature type="transmembrane region" description="Helical" evidence="1">
    <location>
        <begin position="80"/>
        <end position="103"/>
    </location>
</feature>
<sequence length="242" mass="27846">MISMILMFILRIIISSLTWFISTLPFLVPYYFLLTSQGKKMGYKLSIEHMGIVCIFMYYLAGVLSLTGIPSIKDLLQNSFGIITAGGFSFPPTEINLIPFFWLSEGVRPYIENMLLFVPLGFLLPCIWKNYEVLWQTALSGLAFSLIIELSQLFNSRITDIDDLLMNTLGAVLGWLIFRLMHEHLAKLQDKVAVQSTQLETTPLLLRGEAWFYLACAYAGMFLVFYPFLRPFLHPFLKYFIF</sequence>
<dbReference type="Pfam" id="PF04892">
    <property type="entry name" value="VanZ"/>
    <property type="match status" value="1"/>
</dbReference>
<dbReference type="HOGENOM" id="CLU_077618_6_1_9"/>
<dbReference type="InterPro" id="IPR053150">
    <property type="entry name" value="Teicoplanin_resist-assoc"/>
</dbReference>
<feature type="transmembrane region" description="Helical" evidence="1">
    <location>
        <begin position="110"/>
        <end position="128"/>
    </location>
</feature>
<dbReference type="Proteomes" id="UP000010797">
    <property type="component" value="Chromosome"/>
</dbReference>
<keyword evidence="1" id="KW-1133">Transmembrane helix</keyword>
<dbReference type="EMBL" id="CP003344">
    <property type="protein sequence ID" value="AGA68960.1"/>
    <property type="molecule type" value="Genomic_DNA"/>
</dbReference>
<gene>
    <name evidence="3" type="ordered locus">Desdi_1463</name>
</gene>
<feature type="transmembrane region" description="Helical" evidence="1">
    <location>
        <begin position="210"/>
        <end position="229"/>
    </location>
</feature>
<name>L0F7G1_DESDL</name>
<evidence type="ECO:0000259" key="2">
    <source>
        <dbReference type="Pfam" id="PF04892"/>
    </source>
</evidence>
<feature type="domain" description="VanZ-like" evidence="2">
    <location>
        <begin position="56"/>
        <end position="181"/>
    </location>
</feature>
<dbReference type="STRING" id="871963.Desdi_1463"/>
<protein>
    <submittedName>
        <fullName evidence="3">Glycopeptide antibiotics resistance protein</fullName>
    </submittedName>
</protein>
<proteinExistence type="predicted"/>
<evidence type="ECO:0000256" key="1">
    <source>
        <dbReference type="SAM" id="Phobius"/>
    </source>
</evidence>
<feature type="transmembrane region" description="Helical" evidence="1">
    <location>
        <begin position="6"/>
        <end position="33"/>
    </location>
</feature>
<dbReference type="PANTHER" id="PTHR36834">
    <property type="entry name" value="MEMBRANE PROTEIN-RELATED"/>
    <property type="match status" value="1"/>
</dbReference>
<dbReference type="AlphaFoldDB" id="L0F7G1"/>
<organism evidence="3 4">
    <name type="scientific">Desulfitobacterium dichloroeliminans (strain LMG P-21439 / DCA1)</name>
    <dbReference type="NCBI Taxonomy" id="871963"/>
    <lineage>
        <taxon>Bacteria</taxon>
        <taxon>Bacillati</taxon>
        <taxon>Bacillota</taxon>
        <taxon>Clostridia</taxon>
        <taxon>Eubacteriales</taxon>
        <taxon>Desulfitobacteriaceae</taxon>
        <taxon>Desulfitobacterium</taxon>
    </lineage>
</organism>
<keyword evidence="1" id="KW-0472">Membrane</keyword>
<keyword evidence="1" id="KW-0812">Transmembrane</keyword>
<dbReference type="InterPro" id="IPR006976">
    <property type="entry name" value="VanZ-like"/>
</dbReference>
<keyword evidence="4" id="KW-1185">Reference proteome</keyword>
<dbReference type="eggNOG" id="COG4767">
    <property type="taxonomic scope" value="Bacteria"/>
</dbReference>
<dbReference type="PANTHER" id="PTHR36834:SF1">
    <property type="entry name" value="INTEGRAL MEMBRANE PROTEIN"/>
    <property type="match status" value="1"/>
</dbReference>
<dbReference type="KEGG" id="ddl:Desdi_1463"/>
<feature type="transmembrane region" description="Helical" evidence="1">
    <location>
        <begin position="45"/>
        <end position="68"/>
    </location>
</feature>